<dbReference type="Proteomes" id="UP000266016">
    <property type="component" value="Unassembled WGS sequence"/>
</dbReference>
<comment type="caution">
    <text evidence="1">The sequence shown here is derived from an EMBL/GenBank/DDBJ whole genome shotgun (WGS) entry which is preliminary data.</text>
</comment>
<accession>A0A398B3L7</accession>
<name>A0A398B3L7_9BACI</name>
<sequence>MKKVGVIFISLFISVYLNGHLVFAEQNFLEKFPQPYVTTQDVLFTLLSPRIDNFVKNNYNETEKNWDIIKVKSVKCNTKKLETWYEIDFLIQVFEEPTTDSYHYDSIKIKVGINDREGKADNKIELVNYKKNLSNIFLN</sequence>
<dbReference type="RefSeq" id="WP_119118559.1">
    <property type="nucleotide sequence ID" value="NZ_QWVS01000048.1"/>
</dbReference>
<dbReference type="InterPro" id="IPR024984">
    <property type="entry name" value="DUF3888"/>
</dbReference>
<dbReference type="EMBL" id="QWVS01000048">
    <property type="protein sequence ID" value="RID82396.1"/>
    <property type="molecule type" value="Genomic_DNA"/>
</dbReference>
<gene>
    <name evidence="1" type="ORF">D1953_18095</name>
</gene>
<evidence type="ECO:0000313" key="2">
    <source>
        <dbReference type="Proteomes" id="UP000266016"/>
    </source>
</evidence>
<organism evidence="1 2">
    <name type="scientific">Peribacillus asahii</name>
    <dbReference type="NCBI Taxonomy" id="228899"/>
    <lineage>
        <taxon>Bacteria</taxon>
        <taxon>Bacillati</taxon>
        <taxon>Bacillota</taxon>
        <taxon>Bacilli</taxon>
        <taxon>Bacillales</taxon>
        <taxon>Bacillaceae</taxon>
        <taxon>Peribacillus</taxon>
    </lineage>
</organism>
<reference evidence="1 2" key="1">
    <citation type="submission" date="2018-08" db="EMBL/GenBank/DDBJ databases">
        <title>Bacillus jemisoniae sp. nov., Bacillus chryseoplanitiae sp. nov., Bacillus resnikiae sp. nov., and Bacillus frankliniae sp. nov., isolated from Viking spacecraft and associated surfaces.</title>
        <authorList>
            <person name="Seuylemezian A."/>
            <person name="Vaishampayan P."/>
        </authorList>
    </citation>
    <scope>NUCLEOTIDE SEQUENCE [LARGE SCALE GENOMIC DNA]</scope>
    <source>
        <strain evidence="1 2">MA001</strain>
    </source>
</reference>
<evidence type="ECO:0000313" key="1">
    <source>
        <dbReference type="EMBL" id="RID82396.1"/>
    </source>
</evidence>
<dbReference type="Pfam" id="PF13027">
    <property type="entry name" value="DUF3888"/>
    <property type="match status" value="1"/>
</dbReference>
<proteinExistence type="predicted"/>
<protein>
    <submittedName>
        <fullName evidence="1">DUF3888 domain-containing protein</fullName>
    </submittedName>
</protein>
<keyword evidence="2" id="KW-1185">Reference proteome</keyword>
<dbReference type="AlphaFoldDB" id="A0A398B3L7"/>